<organism evidence="1">
    <name type="scientific">Arundo donax</name>
    <name type="common">Giant reed</name>
    <name type="synonym">Donax arundinaceus</name>
    <dbReference type="NCBI Taxonomy" id="35708"/>
    <lineage>
        <taxon>Eukaryota</taxon>
        <taxon>Viridiplantae</taxon>
        <taxon>Streptophyta</taxon>
        <taxon>Embryophyta</taxon>
        <taxon>Tracheophyta</taxon>
        <taxon>Spermatophyta</taxon>
        <taxon>Magnoliopsida</taxon>
        <taxon>Liliopsida</taxon>
        <taxon>Poales</taxon>
        <taxon>Poaceae</taxon>
        <taxon>PACMAD clade</taxon>
        <taxon>Arundinoideae</taxon>
        <taxon>Arundineae</taxon>
        <taxon>Arundo</taxon>
    </lineage>
</organism>
<evidence type="ECO:0000313" key="1">
    <source>
        <dbReference type="EMBL" id="JAD81145.1"/>
    </source>
</evidence>
<dbReference type="EMBL" id="GBRH01216750">
    <property type="protein sequence ID" value="JAD81145.1"/>
    <property type="molecule type" value="Transcribed_RNA"/>
</dbReference>
<accession>A0A0A9D696</accession>
<dbReference type="AlphaFoldDB" id="A0A0A9D696"/>
<reference evidence="1" key="2">
    <citation type="journal article" date="2015" name="Data Brief">
        <title>Shoot transcriptome of the giant reed, Arundo donax.</title>
        <authorList>
            <person name="Barrero R.A."/>
            <person name="Guerrero F.D."/>
            <person name="Moolhuijzen P."/>
            <person name="Goolsby J.A."/>
            <person name="Tidwell J."/>
            <person name="Bellgard S.E."/>
            <person name="Bellgard M.I."/>
        </authorList>
    </citation>
    <scope>NUCLEOTIDE SEQUENCE</scope>
    <source>
        <tissue evidence="1">Shoot tissue taken approximately 20 cm above the soil surface</tissue>
    </source>
</reference>
<sequence>MEGGMLEGTLCFRNFFTQLKYCRLLSLDAGPQLSTFLLLNLMNAQTFHMRYSCTSVDKMVLETANRWQDYLFVFCW</sequence>
<name>A0A0A9D696_ARUDO</name>
<reference evidence="1" key="1">
    <citation type="submission" date="2014-09" db="EMBL/GenBank/DDBJ databases">
        <authorList>
            <person name="Magalhaes I.L.F."/>
            <person name="Oliveira U."/>
            <person name="Santos F.R."/>
            <person name="Vidigal T.H.D.A."/>
            <person name="Brescovit A.D."/>
            <person name="Santos A.J."/>
        </authorList>
    </citation>
    <scope>NUCLEOTIDE SEQUENCE</scope>
    <source>
        <tissue evidence="1">Shoot tissue taken approximately 20 cm above the soil surface</tissue>
    </source>
</reference>
<proteinExistence type="predicted"/>
<protein>
    <submittedName>
        <fullName evidence="1">Uncharacterized protein</fullName>
    </submittedName>
</protein>